<name>A0A166HV45_SECCO</name>
<dbReference type="RefSeq" id="WP_056996946.1">
    <property type="nucleotide sequence ID" value="NZ_JYDC01000009.1"/>
</dbReference>
<dbReference type="PATRIC" id="fig|33960.6.peg.3536"/>
<dbReference type="Proteomes" id="UP000076480">
    <property type="component" value="Unassembled WGS sequence"/>
</dbReference>
<proteinExistence type="predicted"/>
<protein>
    <recommendedName>
        <fullName evidence="4">TPM domain-containing protein</fullName>
    </recommendedName>
</protein>
<evidence type="ECO:0000313" key="3">
    <source>
        <dbReference type="Proteomes" id="UP000076480"/>
    </source>
</evidence>
<gene>
    <name evidence="2" type="ORF">TY91_00745</name>
</gene>
<keyword evidence="3" id="KW-1185">Reference proteome</keyword>
<evidence type="ECO:0000313" key="2">
    <source>
        <dbReference type="EMBL" id="KZL43230.1"/>
    </source>
</evidence>
<reference evidence="2 3" key="1">
    <citation type="submission" date="2015-02" db="EMBL/GenBank/DDBJ databases">
        <title>Draft genome sequence of Lactobacillus collinoides CUPV2371 isolated from a natural cider, the first genome sequence of a strain of this species.</title>
        <authorList>
            <person name="Puertas A.I."/>
            <person name="Spano G."/>
            <person name="Capozzi V."/>
            <person name="Lamontanara A."/>
            <person name="Orru L."/>
            <person name="Duenas M.T."/>
        </authorList>
    </citation>
    <scope>NUCLEOTIDE SEQUENCE [LARGE SCALE GENOMIC DNA]</scope>
    <source>
        <strain evidence="2 3">237</strain>
    </source>
</reference>
<evidence type="ECO:0008006" key="4">
    <source>
        <dbReference type="Google" id="ProtNLM"/>
    </source>
</evidence>
<dbReference type="EMBL" id="JYDC01000009">
    <property type="protein sequence ID" value="KZL43230.1"/>
    <property type="molecule type" value="Genomic_DNA"/>
</dbReference>
<accession>A0A166HV45</accession>
<evidence type="ECO:0000256" key="1">
    <source>
        <dbReference type="SAM" id="Phobius"/>
    </source>
</evidence>
<dbReference type="OrthoDB" id="2294318at2"/>
<sequence length="275" mass="31060">MKIKGIPWLVGVLAMAIVIISGGSSAFAKIQDPNLGPYIYEQHEVLTNAQYQQIMRLNQKMKQGKRRQFLSLYIADRIPSNESVDGDNLSGTPNGASYANSIGDTWNDRQTRTWDSESYDYDINYMKRFRLGNQRNVMVVGLKDHRIAVSGSGVTDEYFSDMKFDLLKWDLKDKLKSNDTDTQISAAVQVFSRVSNRIISQKAMNHDSLSWADFRGDIISGIFFVIFGGFLLLIIIFLWHNRGKGGGGASYADGEFDEGYVLGMMQGEQQDNDRY</sequence>
<comment type="caution">
    <text evidence="2">The sequence shown here is derived from an EMBL/GenBank/DDBJ whole genome shotgun (WGS) entry which is preliminary data.</text>
</comment>
<keyword evidence="1" id="KW-0472">Membrane</keyword>
<keyword evidence="1" id="KW-1133">Transmembrane helix</keyword>
<feature type="transmembrane region" description="Helical" evidence="1">
    <location>
        <begin position="218"/>
        <end position="239"/>
    </location>
</feature>
<dbReference type="AlphaFoldDB" id="A0A166HV45"/>
<organism evidence="2 3">
    <name type="scientific">Secundilactobacillus collinoides</name>
    <name type="common">Lactobacillus collinoides</name>
    <dbReference type="NCBI Taxonomy" id="33960"/>
    <lineage>
        <taxon>Bacteria</taxon>
        <taxon>Bacillati</taxon>
        <taxon>Bacillota</taxon>
        <taxon>Bacilli</taxon>
        <taxon>Lactobacillales</taxon>
        <taxon>Lactobacillaceae</taxon>
        <taxon>Secundilactobacillus</taxon>
    </lineage>
</organism>
<keyword evidence="1" id="KW-0812">Transmembrane</keyword>